<feature type="compositionally biased region" description="Basic and acidic residues" evidence="1">
    <location>
        <begin position="561"/>
        <end position="575"/>
    </location>
</feature>
<feature type="compositionally biased region" description="Basic and acidic residues" evidence="1">
    <location>
        <begin position="303"/>
        <end position="313"/>
    </location>
</feature>
<feature type="compositionally biased region" description="Basic and acidic residues" evidence="1">
    <location>
        <begin position="422"/>
        <end position="435"/>
    </location>
</feature>
<feature type="compositionally biased region" description="Basic and acidic residues" evidence="1">
    <location>
        <begin position="115"/>
        <end position="142"/>
    </location>
</feature>
<organism evidence="2">
    <name type="scientific">uncultured Thermomicrobiales bacterium</name>
    <dbReference type="NCBI Taxonomy" id="1645740"/>
    <lineage>
        <taxon>Bacteria</taxon>
        <taxon>Pseudomonadati</taxon>
        <taxon>Thermomicrobiota</taxon>
        <taxon>Thermomicrobia</taxon>
        <taxon>Thermomicrobiales</taxon>
        <taxon>environmental samples</taxon>
    </lineage>
</organism>
<feature type="compositionally biased region" description="Basic and acidic residues" evidence="1">
    <location>
        <begin position="341"/>
        <end position="376"/>
    </location>
</feature>
<accession>A0A6J4UAC6</accession>
<feature type="compositionally biased region" description="Basic and acidic residues" evidence="1">
    <location>
        <begin position="534"/>
        <end position="544"/>
    </location>
</feature>
<dbReference type="EMBL" id="CADCWF010000058">
    <property type="protein sequence ID" value="CAA9542916.1"/>
    <property type="molecule type" value="Genomic_DNA"/>
</dbReference>
<feature type="non-terminal residue" evidence="2">
    <location>
        <position position="1"/>
    </location>
</feature>
<name>A0A6J4UAC6_9BACT</name>
<feature type="compositionally biased region" description="Basic residues" evidence="1">
    <location>
        <begin position="143"/>
        <end position="158"/>
    </location>
</feature>
<feature type="region of interest" description="Disordered" evidence="1">
    <location>
        <begin position="422"/>
        <end position="473"/>
    </location>
</feature>
<feature type="compositionally biased region" description="Basic and acidic residues" evidence="1">
    <location>
        <begin position="185"/>
        <end position="209"/>
    </location>
</feature>
<evidence type="ECO:0000256" key="1">
    <source>
        <dbReference type="SAM" id="MobiDB-lite"/>
    </source>
</evidence>
<feature type="compositionally biased region" description="Basic and acidic residues" evidence="1">
    <location>
        <begin position="72"/>
        <end position="90"/>
    </location>
</feature>
<feature type="non-terminal residue" evidence="2">
    <location>
        <position position="629"/>
    </location>
</feature>
<feature type="region of interest" description="Disordered" evidence="1">
    <location>
        <begin position="525"/>
        <end position="629"/>
    </location>
</feature>
<feature type="compositionally biased region" description="Basic and acidic residues" evidence="1">
    <location>
        <begin position="248"/>
        <end position="258"/>
    </location>
</feature>
<feature type="compositionally biased region" description="Basic residues" evidence="1">
    <location>
        <begin position="48"/>
        <end position="71"/>
    </location>
</feature>
<feature type="compositionally biased region" description="Basic residues" evidence="1">
    <location>
        <begin position="166"/>
        <end position="175"/>
    </location>
</feature>
<dbReference type="AlphaFoldDB" id="A0A6J4UAC6"/>
<feature type="region of interest" description="Disordered" evidence="1">
    <location>
        <begin position="1"/>
        <end position="212"/>
    </location>
</feature>
<protein>
    <submittedName>
        <fullName evidence="2">ABC transporter, substrate-binding protein (Cluster 5, nickel/peptides/opines)</fullName>
    </submittedName>
</protein>
<gene>
    <name evidence="2" type="ORF">AVDCRST_MAG59-998</name>
</gene>
<feature type="compositionally biased region" description="Basic residues" evidence="1">
    <location>
        <begin position="576"/>
        <end position="585"/>
    </location>
</feature>
<proteinExistence type="predicted"/>
<sequence length="629" mass="70552">GEQGPDQQGAVFRAPRSAQGRPDRPSAVHDAGPGAGRRAADRLVRAARPGRRGKAGRPPRVRRRRPGRRRRPADGRHGRQDPGRGRRTADHPVAGADDGQPPRLDWHQGLPGGVDHARAADELPAGRHHHPEPGDGGADRRERRLGRGPPQRHLHAARRRDLERRRAVHRRRRGLHLAVGNQPGQRRDLGRDLRRDHRDGGGRPVDRPGHLCQPERQLVRVAHRHHLGLRLPQACARRRRPQGGPRRLPPEAGRDRSVRGRVLLGQRPDRLHGQPELPRAEQALFRHRQPEGRRRRPLGRPRRPPDRRLRLRLEPPGGAADPGRTGSRRTGEPAGGAGHQRRADRDPARRPERGGRRPARRDEHPAPVPDRPRRPPGDQPGGPARRHLATALRRGGGAGDGQHPGRDSGPCLTQYVVGVQRREGAADPRGRRLDGAGRCPRQGRRRAADDLLDLDQLRPPKGAGDRQAGAGADRLQGRAAAGRFRHLLRRLAGQRAEHQPLLQRHPDVHQQRLNAVPGHLHARLVRRAGRREHRPAVERLERPEQQPLPERRLRRALRAGPRGDRPRDRGRDVHPAQRHPHRGCRGRADRQPGGRQVRRLEHAGQRQRGDGALREQLLERRQLEPDGGI</sequence>
<evidence type="ECO:0000313" key="2">
    <source>
        <dbReference type="EMBL" id="CAA9542916.1"/>
    </source>
</evidence>
<feature type="region of interest" description="Disordered" evidence="1">
    <location>
        <begin position="232"/>
        <end position="385"/>
    </location>
</feature>
<feature type="compositionally biased region" description="Basic and acidic residues" evidence="1">
    <location>
        <begin position="586"/>
        <end position="629"/>
    </location>
</feature>
<feature type="compositionally biased region" description="Basic residues" evidence="1">
    <location>
        <begin position="293"/>
        <end position="302"/>
    </location>
</feature>
<reference evidence="2" key="1">
    <citation type="submission" date="2020-02" db="EMBL/GenBank/DDBJ databases">
        <authorList>
            <person name="Meier V. D."/>
        </authorList>
    </citation>
    <scope>NUCLEOTIDE SEQUENCE</scope>
    <source>
        <strain evidence="2">AVDCRST_MAG59</strain>
    </source>
</reference>